<dbReference type="EMBL" id="LAZR01000654">
    <property type="protein sequence ID" value="KKN61550.1"/>
    <property type="molecule type" value="Genomic_DNA"/>
</dbReference>
<name>A0A0F9RYL8_9ZZZZ</name>
<comment type="caution">
    <text evidence="3">The sequence shown here is derived from an EMBL/GenBank/DDBJ whole genome shotgun (WGS) entry which is preliminary data.</text>
</comment>
<gene>
    <name evidence="3" type="ORF">LCGC14_0520790</name>
</gene>
<dbReference type="Gene3D" id="3.30.9.10">
    <property type="entry name" value="D-Amino Acid Oxidase, subunit A, domain 2"/>
    <property type="match status" value="1"/>
</dbReference>
<dbReference type="GO" id="GO:0016491">
    <property type="term" value="F:oxidoreductase activity"/>
    <property type="evidence" value="ECO:0007669"/>
    <property type="project" value="UniProtKB-KW"/>
</dbReference>
<dbReference type="InterPro" id="IPR036188">
    <property type="entry name" value="FAD/NAD-bd_sf"/>
</dbReference>
<evidence type="ECO:0000256" key="1">
    <source>
        <dbReference type="ARBA" id="ARBA00023002"/>
    </source>
</evidence>
<dbReference type="PANTHER" id="PTHR13847:SF287">
    <property type="entry name" value="FAD-DEPENDENT OXIDOREDUCTASE DOMAIN-CONTAINING PROTEIN 1"/>
    <property type="match status" value="1"/>
</dbReference>
<dbReference type="Gene3D" id="3.50.50.60">
    <property type="entry name" value="FAD/NAD(P)-binding domain"/>
    <property type="match status" value="1"/>
</dbReference>
<dbReference type="Pfam" id="PF01266">
    <property type="entry name" value="DAO"/>
    <property type="match status" value="1"/>
</dbReference>
<dbReference type="InterPro" id="IPR006076">
    <property type="entry name" value="FAD-dep_OxRdtase"/>
</dbReference>
<feature type="domain" description="FAD dependent oxidoreductase" evidence="2">
    <location>
        <begin position="7"/>
        <end position="382"/>
    </location>
</feature>
<reference evidence="3" key="1">
    <citation type="journal article" date="2015" name="Nature">
        <title>Complex archaea that bridge the gap between prokaryotes and eukaryotes.</title>
        <authorList>
            <person name="Spang A."/>
            <person name="Saw J.H."/>
            <person name="Jorgensen S.L."/>
            <person name="Zaremba-Niedzwiedzka K."/>
            <person name="Martijn J."/>
            <person name="Lind A.E."/>
            <person name="van Eijk R."/>
            <person name="Schleper C."/>
            <person name="Guy L."/>
            <person name="Ettema T.J."/>
        </authorList>
    </citation>
    <scope>NUCLEOTIDE SEQUENCE</scope>
</reference>
<evidence type="ECO:0000313" key="3">
    <source>
        <dbReference type="EMBL" id="KKN61550.1"/>
    </source>
</evidence>
<sequence length="421" mass="47935">MKTKTTIAICGAGIAGVATAYYLLKEKKDYNVVLIDKNQPLSFTTSKSGENFRDYWPEKNMRQFVSDSIALMKELRSEYGNDSFEIKNSGYNFITHSIDNPIFGSGNKETSTDYLEEITDQEIIQDSFPYLDKKIEKIVKIKNAGKIDVYDLGTLLLREAKKMGLVLEEGEIVKIEKREAKFKVLLNSKKSIDADKVVIATGPFLNTIANMFGFQFPISNTLQRKFIIPDPNKVIPKNMPFTIYADTQYLDWSAEEVEFFKSDEKYSWLLDKFPGGLHIKPEKEGIKLGWAFQTEKSDPVWETPSFEFFPQVVLKGASRFIPELSSYEDNIPTPLIEYAGYYTRTMENWPLIGQTEVDNVYVVGALAGYGTMSACAAGKLCTNHIFDKDTLPEYAAYFHPSRYQNKEIIKVMNELDNDGQL</sequence>
<dbReference type="AlphaFoldDB" id="A0A0F9RYL8"/>
<evidence type="ECO:0000259" key="2">
    <source>
        <dbReference type="Pfam" id="PF01266"/>
    </source>
</evidence>
<proteinExistence type="predicted"/>
<dbReference type="PANTHER" id="PTHR13847">
    <property type="entry name" value="SARCOSINE DEHYDROGENASE-RELATED"/>
    <property type="match status" value="1"/>
</dbReference>
<dbReference type="GO" id="GO:0005737">
    <property type="term" value="C:cytoplasm"/>
    <property type="evidence" value="ECO:0007669"/>
    <property type="project" value="TreeGrafter"/>
</dbReference>
<accession>A0A0F9RYL8</accession>
<keyword evidence="1" id="KW-0560">Oxidoreductase</keyword>
<organism evidence="3">
    <name type="scientific">marine sediment metagenome</name>
    <dbReference type="NCBI Taxonomy" id="412755"/>
    <lineage>
        <taxon>unclassified sequences</taxon>
        <taxon>metagenomes</taxon>
        <taxon>ecological metagenomes</taxon>
    </lineage>
</organism>
<protein>
    <recommendedName>
        <fullName evidence="2">FAD dependent oxidoreductase domain-containing protein</fullName>
    </recommendedName>
</protein>
<dbReference type="SUPFAM" id="SSF51905">
    <property type="entry name" value="FAD/NAD(P)-binding domain"/>
    <property type="match status" value="1"/>
</dbReference>